<protein>
    <submittedName>
        <fullName evidence="2">Uncharacterized protein</fullName>
    </submittedName>
</protein>
<organism evidence="2 3">
    <name type="scientific">Kribbella kalugense</name>
    <dbReference type="NCBI Taxonomy" id="2512221"/>
    <lineage>
        <taxon>Bacteria</taxon>
        <taxon>Bacillati</taxon>
        <taxon>Actinomycetota</taxon>
        <taxon>Actinomycetes</taxon>
        <taxon>Propionibacteriales</taxon>
        <taxon>Kribbellaceae</taxon>
        <taxon>Kribbella</taxon>
    </lineage>
</organism>
<feature type="compositionally biased region" description="Polar residues" evidence="1">
    <location>
        <begin position="1104"/>
        <end position="1115"/>
    </location>
</feature>
<name>A0A4R7ZXB8_9ACTN</name>
<evidence type="ECO:0000313" key="3">
    <source>
        <dbReference type="Proteomes" id="UP000295447"/>
    </source>
</evidence>
<accession>A0A4R7ZXB8</accession>
<feature type="region of interest" description="Disordered" evidence="1">
    <location>
        <begin position="160"/>
        <end position="201"/>
    </location>
</feature>
<sequence length="2166" mass="233280">MTTEGGPRDRARRALGLAFGVVAPEAIALRDGTLRLRHSRDRLAAKVLRRLVRRLTRRADTDVTDDRLFAEALAFVGAELDRARGGSRADGATRALDTLLDLPGLPATQRAETQALLQDVLDGNELATDADLRRLTNVRARRRTTGRPLAADLITAARSMNRDAERLLRPQTPPPPSLRAPDRPRRPVGSNHRAGDGARRDSAARTGFFGWIREIVRDTRAGMRAYAEQGDRRAEAQYDEFRQLSAEWQDTRDGAGVRPLGDVERDLTKLSWAIRRGGHPAPTVPAAGLQVVVPDQPTPATTPRDRFEAHVLRQIADLDAAAADHEHRAEVRTESADLAGEQAADLFEEADQQSSAQDASASERARRLRTRAIARLRSADRHTEIAVDCTAAADQARAAADAYRALLAAPDISLDAVQAAADQVLAYEAASAATLPSADVQHNGLPSGRLPHLTTLCQELNQALAERNATYRFTPDVLHRTLRAESRRILSPDGFVLTIGNNPRADVDDLVQLHLKLDPGELQELLDSPINLDEAQVGQVVQGGFNVATAANEYSDKTLGANLRVVTRALPDSSMLKAAARIVSPGAEVSTGHGLTVAGGATEFAQSGAVEALRGEFLRYRSARPRWTWRIRESATADWSAAHVVDSGADHDNATLDLGYIHTYTVPPPTNQTDLETLGLSAERSTAMPEHMATRVDGLDELCDRTVAELRRRLGSLDRVGHDRVRSLVAEDAMIRLDETTRPGGVWRLITNGGRPVAWAQLETVADLESAELISDSSPDHKLEVWRVGNSGTSGSQGFSSSRTVTATAAIGGTALSDVGPTTADLAPGLRAGRSTGQEDTASTADLGSRWSTQRVAPTVGVKLGLRHKVTVHRLDRAESFTTEGEGDACLRMAERDAFRYGLPVPAAALVRDENDKLRHGTDGRLLLRGDPHPVENPLRLPVWLGNGPGQLRGAGPAMIRELTGADEALEGFLAHLDDESMIPPLDDHGQPIPAGLADEDPAAQLSRPENWERACQQLAKHRLETGYDHAAQGGLTFQLTDHRTGHSPRVRSYRIEIEQHFDRATPIGVADDDMVVNVDIGVSTSGRSSSRSKSVPWSARLGLSNQPSPGQSGATPKAGISLGRSSLGRILGWSSSRGVYRMTVSESSSQVSVFDVPHTIRISEITDEGGSVPLVSAEGSARVCLDSEFCAEVEPPSPAVPGRVDIGLLQTATIQHVDARDPIRRLTEAAPELGRGDSSALHHLGAFLAPRNLISRPELLSTEYRTGLAVSPAPSDPLEAVRRRGLSPRRTTLSVTTRVENLKFVGDGSPILAELHVTLASTASTSGVSSGATAGVDGGIGRVAADGRSLGLAGGLSRTTTVSSAGSESATTGVERTLMRDGRHYEFWGDLVLEAQLRSGGANPRVIPLETGAVVLTLPERDALQSYGQNKLDLPLYQVSDAVERLLDGNLDLPRRTTTALVRRYLIEKAGADGLAVEHTDQRLIDKVREVTGLAGPPDQRIDAVLVDAEELARQRVEVRPPRHYERLMGGAQVERSSLQDHDGNDSDLFREVCAAVEEHSPWALDDPVLTSALRGDLAGDRWRNQLDDMLDPRGFVRELPVRDGAGERNIRVRIKLRFTGPVTTEAGGTEGQTGNGFGLIQLWNMRERNRSVTEGTAYDGTLGVDGSDGVAGNAAVGAELGTSTTASSSELNTRISTGLSITTARVERDYEVVIEVEDSATPGAAGRSTTRREASGRLSLSVPAAVLDSAPDPMGVSDHRRATLPDNYLVEGTVPYRTGEAEENTLFDAACARLGRADMLREAGVRLHQTTLESLLGASNRMVAFQEMAGPSGYELVPLAIPGQSSRVVAVRVRAEVSGVELVSDPDPESTTQLGENSRELRVSNLTARSNRLLPGSRTIGGTTPGGELTSSLTTGRRVSEQDTGTVGARHETGAYESGQVVTVKVSVDYHLDFERRRISRNNRPRVERSDSVHRAASGEAYLTMFRHEYDAMRARMEAGEPALAGWDPAQQPRPARVRTVAMQVVADEQHPYQPMVDALDRARQDGVKVRLTVREPGRKREVYVANPDGTMTGGDGFGAAFATLHPRLAQLAEGRVDLRELYASQSGPFTGTVVDALQQHGIAASVLAETDSRIRRTRTEEETARVPPHRTTMSNPGTGMTID</sequence>
<dbReference type="Proteomes" id="UP000295447">
    <property type="component" value="Unassembled WGS sequence"/>
</dbReference>
<reference evidence="2 3" key="1">
    <citation type="submission" date="2019-03" db="EMBL/GenBank/DDBJ databases">
        <title>Genomic Encyclopedia of Type Strains, Phase III (KMG-III): the genomes of soil and plant-associated and newly described type strains.</title>
        <authorList>
            <person name="Whitman W."/>
        </authorList>
    </citation>
    <scope>NUCLEOTIDE SEQUENCE [LARGE SCALE GENOMIC DNA]</scope>
    <source>
        <strain evidence="2 3">VKM Ac-2570</strain>
    </source>
</reference>
<feature type="region of interest" description="Disordered" evidence="1">
    <location>
        <begin position="828"/>
        <end position="850"/>
    </location>
</feature>
<keyword evidence="3" id="KW-1185">Reference proteome</keyword>
<feature type="region of interest" description="Disordered" evidence="1">
    <location>
        <begin position="2139"/>
        <end position="2166"/>
    </location>
</feature>
<feature type="compositionally biased region" description="Polar residues" evidence="1">
    <location>
        <begin position="1911"/>
        <end position="1927"/>
    </location>
</feature>
<dbReference type="EMBL" id="SODF01000001">
    <property type="protein sequence ID" value="TDW22803.1"/>
    <property type="molecule type" value="Genomic_DNA"/>
</dbReference>
<feature type="compositionally biased region" description="Low complexity" evidence="1">
    <location>
        <begin position="1084"/>
        <end position="1101"/>
    </location>
</feature>
<evidence type="ECO:0000313" key="2">
    <source>
        <dbReference type="EMBL" id="TDW22803.1"/>
    </source>
</evidence>
<gene>
    <name evidence="2" type="ORF">EV650_1649</name>
</gene>
<feature type="compositionally biased region" description="Polar residues" evidence="1">
    <location>
        <begin position="835"/>
        <end position="850"/>
    </location>
</feature>
<comment type="caution">
    <text evidence="2">The sequence shown here is derived from an EMBL/GenBank/DDBJ whole genome shotgun (WGS) entry which is preliminary data.</text>
</comment>
<feature type="region of interest" description="Disordered" evidence="1">
    <location>
        <begin position="1084"/>
        <end position="1121"/>
    </location>
</feature>
<proteinExistence type="predicted"/>
<feature type="compositionally biased region" description="Polar residues" evidence="1">
    <location>
        <begin position="2154"/>
        <end position="2166"/>
    </location>
</feature>
<evidence type="ECO:0000256" key="1">
    <source>
        <dbReference type="SAM" id="MobiDB-lite"/>
    </source>
</evidence>
<feature type="region of interest" description="Disordered" evidence="1">
    <location>
        <begin position="1895"/>
        <end position="1929"/>
    </location>
</feature>